<dbReference type="Proteomes" id="UP001153954">
    <property type="component" value="Unassembled WGS sequence"/>
</dbReference>
<dbReference type="EMBL" id="CAKOGL010000009">
    <property type="protein sequence ID" value="CAH2090334.1"/>
    <property type="molecule type" value="Genomic_DNA"/>
</dbReference>
<protein>
    <submittedName>
        <fullName evidence="1">Uncharacterized protein</fullName>
    </submittedName>
</protein>
<accession>A0AAU9TRP5</accession>
<sequence>MSCYFIKSDDGYTKFILQFTRGKNETPTDLNMISQKLNKLAYINFSSEKHAKANCEVTTIIWRNELMFTKKDHDKAYTRGVDLSAERCNLSSILNISEPRKAYRPEYPPTKDNKPLDKFRVNKMLAYYRSYK</sequence>
<evidence type="ECO:0000313" key="2">
    <source>
        <dbReference type="Proteomes" id="UP001153954"/>
    </source>
</evidence>
<comment type="caution">
    <text evidence="1">The sequence shown here is derived from an EMBL/GenBank/DDBJ whole genome shotgun (WGS) entry which is preliminary data.</text>
</comment>
<keyword evidence="2" id="KW-1185">Reference proteome</keyword>
<dbReference type="AlphaFoldDB" id="A0AAU9TRP5"/>
<gene>
    <name evidence="1" type="ORF">EEDITHA_LOCUS6303</name>
</gene>
<organism evidence="1 2">
    <name type="scientific">Euphydryas editha</name>
    <name type="common">Edith's checkerspot</name>
    <dbReference type="NCBI Taxonomy" id="104508"/>
    <lineage>
        <taxon>Eukaryota</taxon>
        <taxon>Metazoa</taxon>
        <taxon>Ecdysozoa</taxon>
        <taxon>Arthropoda</taxon>
        <taxon>Hexapoda</taxon>
        <taxon>Insecta</taxon>
        <taxon>Pterygota</taxon>
        <taxon>Neoptera</taxon>
        <taxon>Endopterygota</taxon>
        <taxon>Lepidoptera</taxon>
        <taxon>Glossata</taxon>
        <taxon>Ditrysia</taxon>
        <taxon>Papilionoidea</taxon>
        <taxon>Nymphalidae</taxon>
        <taxon>Nymphalinae</taxon>
        <taxon>Euphydryas</taxon>
    </lineage>
</organism>
<reference evidence="1" key="1">
    <citation type="submission" date="2022-03" db="EMBL/GenBank/DDBJ databases">
        <authorList>
            <person name="Tunstrom K."/>
        </authorList>
    </citation>
    <scope>NUCLEOTIDE SEQUENCE</scope>
</reference>
<proteinExistence type="predicted"/>
<evidence type="ECO:0000313" key="1">
    <source>
        <dbReference type="EMBL" id="CAH2090334.1"/>
    </source>
</evidence>
<name>A0AAU9TRP5_EUPED</name>